<accession>A0ACB9J4Q6</accession>
<sequence>MGVVEEMGGKATTQSGPIGIKDRSYKLCFNIEKPILAVLVRKRDREDQPPPPTSSAVPSGSAAPLTATAANGGRRWWSPTLKWRTTRVRVRITLMLSQYPFSYIC</sequence>
<keyword evidence="2" id="KW-1185">Reference proteome</keyword>
<evidence type="ECO:0000313" key="2">
    <source>
        <dbReference type="Proteomes" id="UP001056120"/>
    </source>
</evidence>
<evidence type="ECO:0000313" key="1">
    <source>
        <dbReference type="EMBL" id="KAI3815332.1"/>
    </source>
</evidence>
<name>A0ACB9J4Q6_9ASTR</name>
<reference evidence="2" key="1">
    <citation type="journal article" date="2022" name="Mol. Ecol. Resour.">
        <title>The genomes of chicory, endive, great burdock and yacon provide insights into Asteraceae palaeo-polyploidization history and plant inulin production.</title>
        <authorList>
            <person name="Fan W."/>
            <person name="Wang S."/>
            <person name="Wang H."/>
            <person name="Wang A."/>
            <person name="Jiang F."/>
            <person name="Liu H."/>
            <person name="Zhao H."/>
            <person name="Xu D."/>
            <person name="Zhang Y."/>
        </authorList>
    </citation>
    <scope>NUCLEOTIDE SEQUENCE [LARGE SCALE GENOMIC DNA]</scope>
    <source>
        <strain evidence="2">cv. Yunnan</strain>
    </source>
</reference>
<comment type="caution">
    <text evidence="1">The sequence shown here is derived from an EMBL/GenBank/DDBJ whole genome shotgun (WGS) entry which is preliminary data.</text>
</comment>
<gene>
    <name evidence="1" type="ORF">L1987_14996</name>
</gene>
<dbReference type="EMBL" id="CM042022">
    <property type="protein sequence ID" value="KAI3815332.1"/>
    <property type="molecule type" value="Genomic_DNA"/>
</dbReference>
<dbReference type="Proteomes" id="UP001056120">
    <property type="component" value="Linkage Group LG05"/>
</dbReference>
<protein>
    <submittedName>
        <fullName evidence="1">Uncharacterized protein</fullName>
    </submittedName>
</protein>
<proteinExistence type="predicted"/>
<organism evidence="1 2">
    <name type="scientific">Smallanthus sonchifolius</name>
    <dbReference type="NCBI Taxonomy" id="185202"/>
    <lineage>
        <taxon>Eukaryota</taxon>
        <taxon>Viridiplantae</taxon>
        <taxon>Streptophyta</taxon>
        <taxon>Embryophyta</taxon>
        <taxon>Tracheophyta</taxon>
        <taxon>Spermatophyta</taxon>
        <taxon>Magnoliopsida</taxon>
        <taxon>eudicotyledons</taxon>
        <taxon>Gunneridae</taxon>
        <taxon>Pentapetalae</taxon>
        <taxon>asterids</taxon>
        <taxon>campanulids</taxon>
        <taxon>Asterales</taxon>
        <taxon>Asteraceae</taxon>
        <taxon>Asteroideae</taxon>
        <taxon>Heliantheae alliance</taxon>
        <taxon>Millerieae</taxon>
        <taxon>Smallanthus</taxon>
    </lineage>
</organism>
<reference evidence="1 2" key="2">
    <citation type="journal article" date="2022" name="Mol. Ecol. Resour.">
        <title>The genomes of chicory, endive, great burdock and yacon provide insights into Asteraceae paleo-polyploidization history and plant inulin production.</title>
        <authorList>
            <person name="Fan W."/>
            <person name="Wang S."/>
            <person name="Wang H."/>
            <person name="Wang A."/>
            <person name="Jiang F."/>
            <person name="Liu H."/>
            <person name="Zhao H."/>
            <person name="Xu D."/>
            <person name="Zhang Y."/>
        </authorList>
    </citation>
    <scope>NUCLEOTIDE SEQUENCE [LARGE SCALE GENOMIC DNA]</scope>
    <source>
        <strain evidence="2">cv. Yunnan</strain>
        <tissue evidence="1">Leaves</tissue>
    </source>
</reference>